<dbReference type="Pfam" id="PF13004">
    <property type="entry name" value="BACON"/>
    <property type="match status" value="1"/>
</dbReference>
<evidence type="ECO:0000313" key="2">
    <source>
        <dbReference type="EMBL" id="MBO8472388.1"/>
    </source>
</evidence>
<dbReference type="InterPro" id="IPR013783">
    <property type="entry name" value="Ig-like_fold"/>
</dbReference>
<evidence type="ECO:0000313" key="3">
    <source>
        <dbReference type="Proteomes" id="UP000823604"/>
    </source>
</evidence>
<dbReference type="PROSITE" id="PS51257">
    <property type="entry name" value="PROKAR_LIPOPROTEIN"/>
    <property type="match status" value="1"/>
</dbReference>
<protein>
    <submittedName>
        <fullName evidence="2">BACON domain-containing protein</fullName>
    </submittedName>
</protein>
<accession>A0A9D9IGQ4</accession>
<dbReference type="CDD" id="cd14948">
    <property type="entry name" value="BACON"/>
    <property type="match status" value="1"/>
</dbReference>
<feature type="domain" description="BACON" evidence="1">
    <location>
        <begin position="59"/>
        <end position="115"/>
    </location>
</feature>
<evidence type="ECO:0000259" key="1">
    <source>
        <dbReference type="Pfam" id="PF13004"/>
    </source>
</evidence>
<dbReference type="EMBL" id="JADIMA010000020">
    <property type="protein sequence ID" value="MBO8472388.1"/>
    <property type="molecule type" value="Genomic_DNA"/>
</dbReference>
<dbReference type="AlphaFoldDB" id="A0A9D9IGQ4"/>
<comment type="caution">
    <text evidence="2">The sequence shown here is derived from an EMBL/GenBank/DDBJ whole genome shotgun (WGS) entry which is preliminary data.</text>
</comment>
<organism evidence="2 3">
    <name type="scientific">Candidatus Merdivivens pullicola</name>
    <dbReference type="NCBI Taxonomy" id="2840872"/>
    <lineage>
        <taxon>Bacteria</taxon>
        <taxon>Pseudomonadati</taxon>
        <taxon>Bacteroidota</taxon>
        <taxon>Bacteroidia</taxon>
        <taxon>Bacteroidales</taxon>
        <taxon>Muribaculaceae</taxon>
        <taxon>Muribaculaceae incertae sedis</taxon>
        <taxon>Candidatus Merdivivens</taxon>
    </lineage>
</organism>
<name>A0A9D9IGQ4_9BACT</name>
<dbReference type="Proteomes" id="UP000823604">
    <property type="component" value="Unassembled WGS sequence"/>
</dbReference>
<gene>
    <name evidence="2" type="ORF">IAB81_01995</name>
</gene>
<proteinExistence type="predicted"/>
<sequence length="324" mass="35258">MSIIKRFALLVAAIAPLVSLTSCKEKEVPPLPEINLGEESLDFGFEGGSGTFMLYVNREWEAVPGADWIAVDPPSGDGNACEVTVSVLENAAGDSRSASVMFKTRAVYASLDVSQEANPDGIPSLFYGNDFDMELSQENESGRWPFLDQSDCWKNQTGAGAGEVEYYFSGISVRSNSNSNGGYSDYDGSGNNNLFFGTNPYFVIGNIAVHPGQQDYSLSFGTEKYLYGNNDNTFVPEEFPVMISPDGETWVAVEYTFASGRYLDGRWDLATADFSLPEGTERLWIRFAPTISSAHRLDDVALRAGTGGAVIDWNEGTVIPIPEN</sequence>
<dbReference type="InterPro" id="IPR024361">
    <property type="entry name" value="BACON"/>
</dbReference>
<reference evidence="2" key="1">
    <citation type="submission" date="2020-10" db="EMBL/GenBank/DDBJ databases">
        <authorList>
            <person name="Gilroy R."/>
        </authorList>
    </citation>
    <scope>NUCLEOTIDE SEQUENCE</scope>
    <source>
        <strain evidence="2">B1-8020</strain>
    </source>
</reference>
<reference evidence="2" key="2">
    <citation type="journal article" date="2021" name="PeerJ">
        <title>Extensive microbial diversity within the chicken gut microbiome revealed by metagenomics and culture.</title>
        <authorList>
            <person name="Gilroy R."/>
            <person name="Ravi A."/>
            <person name="Getino M."/>
            <person name="Pursley I."/>
            <person name="Horton D.L."/>
            <person name="Alikhan N.F."/>
            <person name="Baker D."/>
            <person name="Gharbi K."/>
            <person name="Hall N."/>
            <person name="Watson M."/>
            <person name="Adriaenssens E.M."/>
            <person name="Foster-Nyarko E."/>
            <person name="Jarju S."/>
            <person name="Secka A."/>
            <person name="Antonio M."/>
            <person name="Oren A."/>
            <person name="Chaudhuri R.R."/>
            <person name="La Ragione R."/>
            <person name="Hildebrand F."/>
            <person name="Pallen M.J."/>
        </authorList>
    </citation>
    <scope>NUCLEOTIDE SEQUENCE</scope>
    <source>
        <strain evidence="2">B1-8020</strain>
    </source>
</reference>
<dbReference type="Gene3D" id="2.60.40.10">
    <property type="entry name" value="Immunoglobulins"/>
    <property type="match status" value="1"/>
</dbReference>